<dbReference type="EC" id="2.1.1.297" evidence="1"/>
<dbReference type="NCBIfam" id="TIGR03704">
    <property type="entry name" value="PrmC_rel_meth"/>
    <property type="match status" value="1"/>
</dbReference>
<dbReference type="InterPro" id="IPR050320">
    <property type="entry name" value="N5-glutamine_MTase"/>
</dbReference>
<dbReference type="EMBL" id="RJSG01000001">
    <property type="protein sequence ID" value="RNL81080.1"/>
    <property type="molecule type" value="Genomic_DNA"/>
</dbReference>
<evidence type="ECO:0000313" key="8">
    <source>
        <dbReference type="Proteomes" id="UP000277094"/>
    </source>
</evidence>
<dbReference type="NCBIfam" id="TIGR00536">
    <property type="entry name" value="hemK_fam"/>
    <property type="match status" value="1"/>
</dbReference>
<dbReference type="PANTHER" id="PTHR18895">
    <property type="entry name" value="HEMK METHYLTRANSFERASE"/>
    <property type="match status" value="1"/>
</dbReference>
<keyword evidence="3" id="KW-0808">Transferase</keyword>
<protein>
    <recommendedName>
        <fullName evidence="1">peptide chain release factor N(5)-glutamine methyltransferase</fullName>
        <ecNumber evidence="1">2.1.1.297</ecNumber>
    </recommendedName>
</protein>
<accession>A0A3N0DZT2</accession>
<gene>
    <name evidence="7" type="ORF">EFL95_01490</name>
</gene>
<sequence length="247" mass="25789">MATLRSAGCVYAEDEARLLMEAGGPLEDLLARRVAGAPLEWILGWAWFGTEDGDGLRVVVHPGVFVPRGRTIELALAALDVLPPGGTVVDLCCGSGAIGAYLLHAEPSVSVYAADLDPAAVACARENLPAARVFVGDLFEPLPPELRGTVDVVVANTPYVPSDQVALMPPEARDHEPLHTLDGGPDGLALLRRTATEARDWLKPGGVVLIEISEIQYAAAETAFAAAGLAVSARIDPDGTTVILGQT</sequence>
<keyword evidence="8" id="KW-1185">Reference proteome</keyword>
<evidence type="ECO:0000256" key="3">
    <source>
        <dbReference type="ARBA" id="ARBA00022679"/>
    </source>
</evidence>
<name>A0A3N0DZT2_9ACTN</name>
<dbReference type="SUPFAM" id="SSF53335">
    <property type="entry name" value="S-adenosyl-L-methionine-dependent methyltransferases"/>
    <property type="match status" value="1"/>
</dbReference>
<organism evidence="7 8">
    <name type="scientific">Nocardioides marmorisolisilvae</name>
    <dbReference type="NCBI Taxonomy" id="1542737"/>
    <lineage>
        <taxon>Bacteria</taxon>
        <taxon>Bacillati</taxon>
        <taxon>Actinomycetota</taxon>
        <taxon>Actinomycetes</taxon>
        <taxon>Propionibacteriales</taxon>
        <taxon>Nocardioidaceae</taxon>
        <taxon>Nocardioides</taxon>
    </lineage>
</organism>
<dbReference type="GO" id="GO:0032259">
    <property type="term" value="P:methylation"/>
    <property type="evidence" value="ECO:0007669"/>
    <property type="project" value="UniProtKB-KW"/>
</dbReference>
<reference evidence="7 8" key="1">
    <citation type="submission" date="2018-11" db="EMBL/GenBank/DDBJ databases">
        <authorList>
            <person name="Li F."/>
        </authorList>
    </citation>
    <scope>NUCLEOTIDE SEQUENCE [LARGE SCALE GENOMIC DNA]</scope>
    <source>
        <strain evidence="7 8">KIS18-7</strain>
    </source>
</reference>
<evidence type="ECO:0000256" key="2">
    <source>
        <dbReference type="ARBA" id="ARBA00022603"/>
    </source>
</evidence>
<evidence type="ECO:0000256" key="5">
    <source>
        <dbReference type="ARBA" id="ARBA00048391"/>
    </source>
</evidence>
<dbReference type="InterPro" id="IPR004556">
    <property type="entry name" value="HemK-like"/>
</dbReference>
<dbReference type="InterPro" id="IPR022446">
    <property type="entry name" value="MeTrfrase_put"/>
</dbReference>
<feature type="domain" description="Methyltransferase small" evidence="6">
    <location>
        <begin position="57"/>
        <end position="163"/>
    </location>
</feature>
<dbReference type="RefSeq" id="WP_123232285.1">
    <property type="nucleotide sequence ID" value="NZ_RJSG01000001.1"/>
</dbReference>
<comment type="catalytic activity">
    <reaction evidence="5">
        <text>L-glutaminyl-[peptide chain release factor] + S-adenosyl-L-methionine = N(5)-methyl-L-glutaminyl-[peptide chain release factor] + S-adenosyl-L-homocysteine + H(+)</text>
        <dbReference type="Rhea" id="RHEA:42896"/>
        <dbReference type="Rhea" id="RHEA-COMP:10271"/>
        <dbReference type="Rhea" id="RHEA-COMP:10272"/>
        <dbReference type="ChEBI" id="CHEBI:15378"/>
        <dbReference type="ChEBI" id="CHEBI:30011"/>
        <dbReference type="ChEBI" id="CHEBI:57856"/>
        <dbReference type="ChEBI" id="CHEBI:59789"/>
        <dbReference type="ChEBI" id="CHEBI:61891"/>
        <dbReference type="EC" id="2.1.1.297"/>
    </reaction>
</comment>
<dbReference type="GO" id="GO:0102559">
    <property type="term" value="F:peptide chain release factor N(5)-glutamine methyltransferase activity"/>
    <property type="evidence" value="ECO:0007669"/>
    <property type="project" value="UniProtKB-EC"/>
</dbReference>
<dbReference type="PANTHER" id="PTHR18895:SF74">
    <property type="entry name" value="MTRF1L RELEASE FACTOR GLUTAMINE METHYLTRANSFERASE"/>
    <property type="match status" value="1"/>
</dbReference>
<comment type="caution">
    <text evidence="7">The sequence shown here is derived from an EMBL/GenBank/DDBJ whole genome shotgun (WGS) entry which is preliminary data.</text>
</comment>
<dbReference type="Pfam" id="PF05175">
    <property type="entry name" value="MTS"/>
    <property type="match status" value="1"/>
</dbReference>
<dbReference type="InterPro" id="IPR029063">
    <property type="entry name" value="SAM-dependent_MTases_sf"/>
</dbReference>
<dbReference type="AlphaFoldDB" id="A0A3N0DZT2"/>
<dbReference type="Gene3D" id="3.40.50.150">
    <property type="entry name" value="Vaccinia Virus protein VP39"/>
    <property type="match status" value="1"/>
</dbReference>
<evidence type="ECO:0000313" key="7">
    <source>
        <dbReference type="EMBL" id="RNL81080.1"/>
    </source>
</evidence>
<dbReference type="Proteomes" id="UP000277094">
    <property type="component" value="Unassembled WGS sequence"/>
</dbReference>
<dbReference type="CDD" id="cd02440">
    <property type="entry name" value="AdoMet_MTases"/>
    <property type="match status" value="1"/>
</dbReference>
<evidence type="ECO:0000259" key="6">
    <source>
        <dbReference type="Pfam" id="PF05175"/>
    </source>
</evidence>
<keyword evidence="2" id="KW-0489">Methyltransferase</keyword>
<dbReference type="InterPro" id="IPR007848">
    <property type="entry name" value="Small_mtfrase_dom"/>
</dbReference>
<evidence type="ECO:0000256" key="4">
    <source>
        <dbReference type="ARBA" id="ARBA00022691"/>
    </source>
</evidence>
<dbReference type="OrthoDB" id="9800643at2"/>
<evidence type="ECO:0000256" key="1">
    <source>
        <dbReference type="ARBA" id="ARBA00012771"/>
    </source>
</evidence>
<keyword evidence="4" id="KW-0949">S-adenosyl-L-methionine</keyword>
<proteinExistence type="predicted"/>